<sequence>MTTIIVPVGFGNGPRFGIDGGPEPAFYEVLRADESIALPHGAYQVWLTAHADIEAHATLAFTRDRLVELAEPSVGSGTAGLVDRLISSRVLAEYEPGSGSALEFLRTHRLYPTAEGLGNTAEEPEMFRIGKNGEVLLEVIPDVYTFWCGSYNSTSIWDDIVKYDREFEEEQPLTVEELAQMFSAAIPMIVAARCGFLEPL</sequence>
<dbReference type="RefSeq" id="WP_163573519.1">
    <property type="nucleotide sequence ID" value="NZ_BAAANY010000007.1"/>
</dbReference>
<dbReference type="Proteomes" id="UP001500618">
    <property type="component" value="Unassembled WGS sequence"/>
</dbReference>
<gene>
    <name evidence="1" type="ORF">GCM10009765_17990</name>
</gene>
<keyword evidence="2" id="KW-1185">Reference proteome</keyword>
<reference evidence="2" key="1">
    <citation type="journal article" date="2019" name="Int. J. Syst. Evol. Microbiol.">
        <title>The Global Catalogue of Microorganisms (GCM) 10K type strain sequencing project: providing services to taxonomists for standard genome sequencing and annotation.</title>
        <authorList>
            <consortium name="The Broad Institute Genomics Platform"/>
            <consortium name="The Broad Institute Genome Sequencing Center for Infectious Disease"/>
            <person name="Wu L."/>
            <person name="Ma J."/>
        </authorList>
    </citation>
    <scope>NUCLEOTIDE SEQUENCE [LARGE SCALE GENOMIC DNA]</scope>
    <source>
        <strain evidence="2">JCM 14718</strain>
    </source>
</reference>
<accession>A0ABP4S882</accession>
<evidence type="ECO:0000313" key="2">
    <source>
        <dbReference type="Proteomes" id="UP001500618"/>
    </source>
</evidence>
<proteinExistence type="predicted"/>
<name>A0ABP4S882_9ACTN</name>
<dbReference type="EMBL" id="BAAANY010000007">
    <property type="protein sequence ID" value="GAA1668911.1"/>
    <property type="molecule type" value="Genomic_DNA"/>
</dbReference>
<comment type="caution">
    <text evidence="1">The sequence shown here is derived from an EMBL/GenBank/DDBJ whole genome shotgun (WGS) entry which is preliminary data.</text>
</comment>
<evidence type="ECO:0000313" key="1">
    <source>
        <dbReference type="EMBL" id="GAA1668911.1"/>
    </source>
</evidence>
<protein>
    <submittedName>
        <fullName evidence="1">Uncharacterized protein</fullName>
    </submittedName>
</protein>
<organism evidence="1 2">
    <name type="scientific">Fodinicola feengrottensis</name>
    <dbReference type="NCBI Taxonomy" id="435914"/>
    <lineage>
        <taxon>Bacteria</taxon>
        <taxon>Bacillati</taxon>
        <taxon>Actinomycetota</taxon>
        <taxon>Actinomycetes</taxon>
        <taxon>Mycobacteriales</taxon>
        <taxon>Fodinicola</taxon>
    </lineage>
</organism>